<dbReference type="AlphaFoldDB" id="B1ZMJ3"/>
<proteinExistence type="predicted"/>
<dbReference type="OrthoDB" id="670236at2"/>
<gene>
    <name evidence="1" type="ordered locus">Oter_1050</name>
</gene>
<dbReference type="EMBL" id="CP001032">
    <property type="protein sequence ID" value="ACB74338.1"/>
    <property type="molecule type" value="Genomic_DNA"/>
</dbReference>
<evidence type="ECO:0000313" key="2">
    <source>
        <dbReference type="Proteomes" id="UP000007013"/>
    </source>
</evidence>
<keyword evidence="2" id="KW-1185">Reference proteome</keyword>
<reference evidence="1 2" key="1">
    <citation type="journal article" date="2011" name="J. Bacteriol.">
        <title>Genome sequence of the verrucomicrobium Opitutus terrae PB90-1, an abundant inhabitant of rice paddy soil ecosystems.</title>
        <authorList>
            <person name="van Passel M.W."/>
            <person name="Kant R."/>
            <person name="Palva A."/>
            <person name="Copeland A."/>
            <person name="Lucas S."/>
            <person name="Lapidus A."/>
            <person name="Glavina del Rio T."/>
            <person name="Pitluck S."/>
            <person name="Goltsman E."/>
            <person name="Clum A."/>
            <person name="Sun H."/>
            <person name="Schmutz J."/>
            <person name="Larimer F.W."/>
            <person name="Land M.L."/>
            <person name="Hauser L."/>
            <person name="Kyrpides N."/>
            <person name="Mikhailova N."/>
            <person name="Richardson P.P."/>
            <person name="Janssen P.H."/>
            <person name="de Vos W.M."/>
            <person name="Smidt H."/>
        </authorList>
    </citation>
    <scope>NUCLEOTIDE SEQUENCE [LARGE SCALE GENOMIC DNA]</scope>
    <source>
        <strain evidence="2">DSM 11246 / JCM 15787 / PB90-1</strain>
    </source>
</reference>
<name>B1ZMJ3_OPITP</name>
<dbReference type="Proteomes" id="UP000007013">
    <property type="component" value="Chromosome"/>
</dbReference>
<accession>B1ZMJ3</accession>
<sequence>MRFLDKHVSRDKRLLSLERELNRLYQAQTHAPIIPLERPYQRGWMKTYVLDARVSQRPDAMLFRTILTQVNRNVYSRERSFLNRNGDEIRLSPRIIPTAEWLKLAWPASHQRFFGYGCWRLDDQPWTPIKWRRYITGFRLIHMWCLREDIQPHLITHQRVELPKVRSRIAEIETYLSATAGRCRLDWLHGRSRWWRRYSFTAHELRSEASIEEQLHQHTPD</sequence>
<dbReference type="RefSeq" id="WP_012373876.1">
    <property type="nucleotide sequence ID" value="NC_010571.1"/>
</dbReference>
<dbReference type="eggNOG" id="ENOG5030TXT">
    <property type="taxonomic scope" value="Bacteria"/>
</dbReference>
<dbReference type="STRING" id="452637.Oter_1050"/>
<evidence type="ECO:0000313" key="1">
    <source>
        <dbReference type="EMBL" id="ACB74338.1"/>
    </source>
</evidence>
<protein>
    <submittedName>
        <fullName evidence="1">Uncharacterized protein</fullName>
    </submittedName>
</protein>
<dbReference type="HOGENOM" id="CLU_1249574_0_0_0"/>
<dbReference type="KEGG" id="ote:Oter_1050"/>
<organism evidence="1 2">
    <name type="scientific">Opitutus terrae (strain DSM 11246 / JCM 15787 / PB90-1)</name>
    <dbReference type="NCBI Taxonomy" id="452637"/>
    <lineage>
        <taxon>Bacteria</taxon>
        <taxon>Pseudomonadati</taxon>
        <taxon>Verrucomicrobiota</taxon>
        <taxon>Opitutia</taxon>
        <taxon>Opitutales</taxon>
        <taxon>Opitutaceae</taxon>
        <taxon>Opitutus</taxon>
    </lineage>
</organism>